<dbReference type="PROSITE" id="PS50878">
    <property type="entry name" value="RT_POL"/>
    <property type="match status" value="1"/>
</dbReference>
<feature type="domain" description="GIY-YIG" evidence="2">
    <location>
        <begin position="662"/>
        <end position="746"/>
    </location>
</feature>
<name>A0ABN8M618_9CNID</name>
<feature type="coiled-coil region" evidence="1">
    <location>
        <begin position="29"/>
        <end position="60"/>
    </location>
</feature>
<feature type="non-terminal residue" evidence="4">
    <location>
        <position position="1"/>
    </location>
</feature>
<evidence type="ECO:0000313" key="4">
    <source>
        <dbReference type="EMBL" id="CAH3025067.1"/>
    </source>
</evidence>
<organism evidence="4 5">
    <name type="scientific">Porites evermanni</name>
    <dbReference type="NCBI Taxonomy" id="104178"/>
    <lineage>
        <taxon>Eukaryota</taxon>
        <taxon>Metazoa</taxon>
        <taxon>Cnidaria</taxon>
        <taxon>Anthozoa</taxon>
        <taxon>Hexacorallia</taxon>
        <taxon>Scleractinia</taxon>
        <taxon>Fungiina</taxon>
        <taxon>Poritidae</taxon>
        <taxon>Porites</taxon>
    </lineage>
</organism>
<dbReference type="Pfam" id="PF01541">
    <property type="entry name" value="GIY-YIG"/>
    <property type="match status" value="1"/>
</dbReference>
<dbReference type="Proteomes" id="UP001159427">
    <property type="component" value="Unassembled WGS sequence"/>
</dbReference>
<protein>
    <recommendedName>
        <fullName evidence="6">Reverse transcriptase domain-containing protein</fullName>
    </recommendedName>
</protein>
<dbReference type="PROSITE" id="PS00028">
    <property type="entry name" value="ZINC_FINGER_C2H2_1"/>
    <property type="match status" value="1"/>
</dbReference>
<accession>A0ABN8M618</accession>
<feature type="domain" description="Reverse transcriptase" evidence="3">
    <location>
        <begin position="271"/>
        <end position="505"/>
    </location>
</feature>
<dbReference type="PANTHER" id="PTHR21301">
    <property type="entry name" value="REVERSE TRANSCRIPTASE"/>
    <property type="match status" value="1"/>
</dbReference>
<dbReference type="Pfam" id="PF26215">
    <property type="entry name" value="HTH_animal"/>
    <property type="match status" value="1"/>
</dbReference>
<dbReference type="PANTHER" id="PTHR21301:SF10">
    <property type="entry name" value="REVERSE TRANSCRIPTASE DOMAIN-CONTAINING PROTEIN"/>
    <property type="match status" value="1"/>
</dbReference>
<dbReference type="InterPro" id="IPR035901">
    <property type="entry name" value="GIY-YIG_endonuc_sf"/>
</dbReference>
<evidence type="ECO:0000259" key="2">
    <source>
        <dbReference type="PROSITE" id="PS50164"/>
    </source>
</evidence>
<dbReference type="PROSITE" id="PS50164">
    <property type="entry name" value="GIY_YIG"/>
    <property type="match status" value="1"/>
</dbReference>
<dbReference type="Pfam" id="PF00078">
    <property type="entry name" value="RVT_1"/>
    <property type="match status" value="1"/>
</dbReference>
<dbReference type="EMBL" id="CALNXI010000335">
    <property type="protein sequence ID" value="CAH3025067.1"/>
    <property type="molecule type" value="Genomic_DNA"/>
</dbReference>
<evidence type="ECO:0000256" key="1">
    <source>
        <dbReference type="SAM" id="Coils"/>
    </source>
</evidence>
<dbReference type="CDD" id="cd00304">
    <property type="entry name" value="RT_like"/>
    <property type="match status" value="1"/>
</dbReference>
<comment type="caution">
    <text evidence="4">The sequence shown here is derived from an EMBL/GenBank/DDBJ whole genome shotgun (WGS) entry which is preliminary data.</text>
</comment>
<dbReference type="InterPro" id="IPR000305">
    <property type="entry name" value="GIY-YIG_endonuc"/>
</dbReference>
<keyword evidence="1" id="KW-0175">Coiled coil</keyword>
<gene>
    <name evidence="4" type="ORF">PEVE_00024964</name>
</gene>
<dbReference type="SUPFAM" id="SSF56672">
    <property type="entry name" value="DNA/RNA polymerases"/>
    <property type="match status" value="1"/>
</dbReference>
<evidence type="ECO:0008006" key="6">
    <source>
        <dbReference type="Google" id="ProtNLM"/>
    </source>
</evidence>
<dbReference type="InterPro" id="IPR043502">
    <property type="entry name" value="DNA/RNA_pol_sf"/>
</dbReference>
<dbReference type="SUPFAM" id="SSF82771">
    <property type="entry name" value="GIY-YIG endonuclease"/>
    <property type="match status" value="1"/>
</dbReference>
<dbReference type="InterPro" id="IPR058912">
    <property type="entry name" value="HTH_animal"/>
</dbReference>
<proteinExistence type="predicted"/>
<reference evidence="4 5" key="1">
    <citation type="submission" date="2022-05" db="EMBL/GenBank/DDBJ databases">
        <authorList>
            <consortium name="Genoscope - CEA"/>
            <person name="William W."/>
        </authorList>
    </citation>
    <scope>NUCLEOTIDE SEQUENCE [LARGE SCALE GENOMIC DNA]</scope>
</reference>
<evidence type="ECO:0000313" key="5">
    <source>
        <dbReference type="Proteomes" id="UP001159427"/>
    </source>
</evidence>
<dbReference type="InterPro" id="IPR000477">
    <property type="entry name" value="RT_dom"/>
</dbReference>
<sequence>LNFGVTPTFAQVERSKARKWKKSSENYQKAVMEEELRSKLTQLKHLREEVQNAFKDVREECSFLRFVTIVRTLSILRNKQYIQMMKCHVNKLSCLISKKFEVNEHINNMSSYRLSFFEKLILCRGLKFSLPQKVSPIEIQASFEKAYWRIEPLLQDADEKELASSTLRSIALNYIQRTSPNPPKALVKALNRLKKRDDIVITKPDKGSGVVVMDKPEYIRLLSAASVDNTSKFTHVDDKRPKMRGRPPKHFHPLLQKEKELHETLHQILPDEIANSLSPKSSRLAHLYGLPKTHKATLSMRPILSATGTYNYNLAKWLEQKLKPLSLNEYTITDVFTFADEIRTHTMNEDDILVSYDVTALFTNVPLDETIKILVNKAFTGDWFNKTYGLNLQQDQLARLLEIATTNQLFQFNGQLYQQTDGVAMGSPLGPLMANVFMCHLEEKLTREGLMPQLYKRYVDDTLARMPSVDVAAEFLSTLNGLHPSLTFTMELPVDNKIPFIGIEIVMNGTKLETQVYRKPTNTGLLLHFQSHTDKRYKDSLLQTMIHRAYSLSSTTEAFNAECAKLRSIFSRLDYPMSVIDSAIKKFLFLNSSANKAERNNDDSSIVRISLPFKDQVAANAVRKQLRDLSHKIGPTLQPVFVSKKLGQDLRPKEIKPSIVNKQCVVYNFSCDLCDADYVGYTARHLHQRIAEHKNSAIGRHFLEAHGNNNLLRESQFTVLRKCQSKFDCLVFEMLFIKKLKPNLNIQTDSIRAKLFV</sequence>
<keyword evidence="5" id="KW-1185">Reference proteome</keyword>
<evidence type="ECO:0000259" key="3">
    <source>
        <dbReference type="PROSITE" id="PS50878"/>
    </source>
</evidence>
<dbReference type="InterPro" id="IPR013087">
    <property type="entry name" value="Znf_C2H2_type"/>
</dbReference>